<proteinExistence type="predicted"/>
<dbReference type="RefSeq" id="WP_003997435.1">
    <property type="nucleotide sequence ID" value="NZ_AMLP01000066.1"/>
</dbReference>
<dbReference type="EMBL" id="AMLP01000066">
    <property type="protein sequence ID" value="ELS56973.1"/>
    <property type="molecule type" value="Genomic_DNA"/>
</dbReference>
<gene>
    <name evidence="1" type="ORF">STVIR_2090</name>
</gene>
<dbReference type="PATRIC" id="fig|1160705.3.peg.2079"/>
<sequence length="275" mass="30952">MGEEALPRLRAIRRDGPGRLRGSALELLVDLGGVDALDEIDRRAVERLVRIKILDERPVEVPMEAGRWLAFPADRLDDAVSALGLYDLRPVTTVMGVAAATKATDSLDFQSSQGETHRGYRIFITPEFQSRYAEGQFKNWRMLWGNSFLDELDGFRLARELSERCGEAHFYILDPYNAAENWYVARDGHSVRSYGTYDYPQFAGEPLPFEVWYMENADEDEAEQYAEGVPDACKAADNLSVEPGPQLAHYTHGHGWLATTHPDLPNSRFMGALPV</sequence>
<comment type="caution">
    <text evidence="1">The sequence shown here is derived from an EMBL/GenBank/DDBJ whole genome shotgun (WGS) entry which is preliminary data.</text>
</comment>
<reference evidence="1 2" key="1">
    <citation type="journal article" date="2013" name="Genome Announc.">
        <title>Draft Genome Sequence of Streptomyces viridochromogenes Strain Tu57, Producer of Avilamycin.</title>
        <authorList>
            <person name="Gruning B.A."/>
            <person name="Erxleben A."/>
            <person name="Hahnlein A."/>
            <person name="Gunther S."/>
        </authorList>
    </citation>
    <scope>NUCLEOTIDE SEQUENCE [LARGE SCALE GENOMIC DNA]</scope>
    <source>
        <strain evidence="1 2">Tue57</strain>
    </source>
</reference>
<dbReference type="Proteomes" id="UP000011205">
    <property type="component" value="Unassembled WGS sequence"/>
</dbReference>
<name>L8PLU0_STRVR</name>
<organism evidence="1 2">
    <name type="scientific">Streptomyces viridochromogenes Tue57</name>
    <dbReference type="NCBI Taxonomy" id="1160705"/>
    <lineage>
        <taxon>Bacteria</taxon>
        <taxon>Bacillati</taxon>
        <taxon>Actinomycetota</taxon>
        <taxon>Actinomycetes</taxon>
        <taxon>Kitasatosporales</taxon>
        <taxon>Streptomycetaceae</taxon>
        <taxon>Streptomyces</taxon>
    </lineage>
</organism>
<evidence type="ECO:0000313" key="2">
    <source>
        <dbReference type="Proteomes" id="UP000011205"/>
    </source>
</evidence>
<protein>
    <submittedName>
        <fullName evidence="1">Uncharacterized protein</fullName>
    </submittedName>
</protein>
<evidence type="ECO:0000313" key="1">
    <source>
        <dbReference type="EMBL" id="ELS56973.1"/>
    </source>
</evidence>
<dbReference type="AlphaFoldDB" id="L8PLU0"/>
<accession>L8PLU0</accession>